<reference evidence="2" key="1">
    <citation type="submission" date="2016-11" db="EMBL/GenBank/DDBJ databases">
        <authorList>
            <person name="Varghese N."/>
            <person name="Submissions S."/>
        </authorList>
    </citation>
    <scope>NUCLEOTIDE SEQUENCE [LARGE SCALE GENOMIC DNA]</scope>
    <source>
        <strain evidence="2">DSM 27370</strain>
    </source>
</reference>
<name>A0A1M4ZL14_9BACT</name>
<evidence type="ECO:0000313" key="1">
    <source>
        <dbReference type="EMBL" id="SHF18749.1"/>
    </source>
</evidence>
<gene>
    <name evidence="1" type="ORF">SAMN05444362_104122</name>
</gene>
<dbReference type="Pfam" id="PF13591">
    <property type="entry name" value="MerR_2"/>
    <property type="match status" value="1"/>
</dbReference>
<keyword evidence="2" id="KW-1185">Reference proteome</keyword>
<dbReference type="Gene3D" id="1.10.1660.10">
    <property type="match status" value="1"/>
</dbReference>
<dbReference type="Proteomes" id="UP000184480">
    <property type="component" value="Unassembled WGS sequence"/>
</dbReference>
<evidence type="ECO:0000313" key="2">
    <source>
        <dbReference type="Proteomes" id="UP000184480"/>
    </source>
</evidence>
<protein>
    <submittedName>
        <fullName evidence="1">MerR HTH family regulatory protein</fullName>
    </submittedName>
</protein>
<accession>A0A1M4ZL14</accession>
<dbReference type="OrthoDB" id="1494789at2"/>
<organism evidence="1 2">
    <name type="scientific">Dysgonomonas macrotermitis</name>
    <dbReference type="NCBI Taxonomy" id="1346286"/>
    <lineage>
        <taxon>Bacteria</taxon>
        <taxon>Pseudomonadati</taxon>
        <taxon>Bacteroidota</taxon>
        <taxon>Bacteroidia</taxon>
        <taxon>Bacteroidales</taxon>
        <taxon>Dysgonomonadaceae</taxon>
        <taxon>Dysgonomonas</taxon>
    </lineage>
</organism>
<proteinExistence type="predicted"/>
<sequence length="102" mass="12008">METGLIIIEEYCRNSRIESSFVSLLAREGLIDIKVVEETMYIHESQLADLDRFANMYYDLSINIEGIDVIHNLLQRINGLEKELYSLRKLFGHKDDLWEDIE</sequence>
<dbReference type="STRING" id="1346286.SAMN05444362_104122"/>
<dbReference type="RefSeq" id="WP_062184049.1">
    <property type="nucleotide sequence ID" value="NZ_BBXL01000025.1"/>
</dbReference>
<dbReference type="AlphaFoldDB" id="A0A1M4ZL14"/>
<dbReference type="EMBL" id="FQUC01000004">
    <property type="protein sequence ID" value="SHF18749.1"/>
    <property type="molecule type" value="Genomic_DNA"/>
</dbReference>